<keyword evidence="4" id="KW-0326">Glycosidase</keyword>
<dbReference type="PANTHER" id="PTHR46017">
    <property type="entry name" value="ALPHA-MANNOSIDASE 2C1"/>
    <property type="match status" value="1"/>
</dbReference>
<dbReference type="InterPro" id="IPR054723">
    <property type="entry name" value="Ams1-like_N"/>
</dbReference>
<evidence type="ECO:0000256" key="1">
    <source>
        <dbReference type="ARBA" id="ARBA00009792"/>
    </source>
</evidence>
<dbReference type="InterPro" id="IPR000602">
    <property type="entry name" value="Glyco_hydro_38_N"/>
</dbReference>
<dbReference type="GO" id="GO:0030246">
    <property type="term" value="F:carbohydrate binding"/>
    <property type="evidence" value="ECO:0007669"/>
    <property type="project" value="InterPro"/>
</dbReference>
<evidence type="ECO:0000313" key="6">
    <source>
        <dbReference type="EMBL" id="HIS77282.1"/>
    </source>
</evidence>
<name>A0A9D1FP53_9FIRM</name>
<dbReference type="InterPro" id="IPR015341">
    <property type="entry name" value="Glyco_hydro_38_cen"/>
</dbReference>
<dbReference type="GO" id="GO:0006013">
    <property type="term" value="P:mannose metabolic process"/>
    <property type="evidence" value="ECO:0007669"/>
    <property type="project" value="InterPro"/>
</dbReference>
<dbReference type="Gene3D" id="2.60.40.2220">
    <property type="match status" value="1"/>
</dbReference>
<dbReference type="InterPro" id="IPR011013">
    <property type="entry name" value="Gal_mutarotase_sf_dom"/>
</dbReference>
<dbReference type="InterPro" id="IPR041147">
    <property type="entry name" value="GH38_C"/>
</dbReference>
<dbReference type="SUPFAM" id="SSF88713">
    <property type="entry name" value="Glycoside hydrolase/deacetylase"/>
    <property type="match status" value="1"/>
</dbReference>
<protein>
    <submittedName>
        <fullName evidence="6">Alpha-mannosidase</fullName>
    </submittedName>
</protein>
<dbReference type="Pfam" id="PF07748">
    <property type="entry name" value="Glyco_hydro_38C"/>
    <property type="match status" value="1"/>
</dbReference>
<dbReference type="InterPro" id="IPR027291">
    <property type="entry name" value="Glyco_hydro_38_N_sf"/>
</dbReference>
<dbReference type="InterPro" id="IPR028995">
    <property type="entry name" value="Glyco_hydro_57/38_cen_sf"/>
</dbReference>
<dbReference type="GO" id="GO:0009313">
    <property type="term" value="P:oligosaccharide catabolic process"/>
    <property type="evidence" value="ECO:0007669"/>
    <property type="project" value="TreeGrafter"/>
</dbReference>
<keyword evidence="3" id="KW-0378">Hydrolase</keyword>
<reference evidence="6" key="2">
    <citation type="journal article" date="2021" name="PeerJ">
        <title>Extensive microbial diversity within the chicken gut microbiome revealed by metagenomics and culture.</title>
        <authorList>
            <person name="Gilroy R."/>
            <person name="Ravi A."/>
            <person name="Getino M."/>
            <person name="Pursley I."/>
            <person name="Horton D.L."/>
            <person name="Alikhan N.F."/>
            <person name="Baker D."/>
            <person name="Gharbi K."/>
            <person name="Hall N."/>
            <person name="Watson M."/>
            <person name="Adriaenssens E.M."/>
            <person name="Foster-Nyarko E."/>
            <person name="Jarju S."/>
            <person name="Secka A."/>
            <person name="Antonio M."/>
            <person name="Oren A."/>
            <person name="Chaudhuri R.R."/>
            <person name="La Ragione R."/>
            <person name="Hildebrand F."/>
            <person name="Pallen M.J."/>
        </authorList>
    </citation>
    <scope>NUCLEOTIDE SEQUENCE</scope>
    <source>
        <strain evidence="6">CHK199-13235</strain>
    </source>
</reference>
<dbReference type="GO" id="GO:0046872">
    <property type="term" value="F:metal ion binding"/>
    <property type="evidence" value="ECO:0007669"/>
    <property type="project" value="UniProtKB-KW"/>
</dbReference>
<dbReference type="EMBL" id="DVJP01000072">
    <property type="protein sequence ID" value="HIS77282.1"/>
    <property type="molecule type" value="Genomic_DNA"/>
</dbReference>
<evidence type="ECO:0000259" key="5">
    <source>
        <dbReference type="SMART" id="SM00872"/>
    </source>
</evidence>
<feature type="domain" description="Glycoside hydrolase family 38 central" evidence="5">
    <location>
        <begin position="532"/>
        <end position="610"/>
    </location>
</feature>
<accession>A0A9D1FP53</accession>
<dbReference type="CDD" id="cd10789">
    <property type="entry name" value="GH38N_AMII_ER_cytosolic"/>
    <property type="match status" value="1"/>
</dbReference>
<evidence type="ECO:0000256" key="4">
    <source>
        <dbReference type="ARBA" id="ARBA00023295"/>
    </source>
</evidence>
<dbReference type="Pfam" id="PF17677">
    <property type="entry name" value="Glyco_hydro38C2"/>
    <property type="match status" value="1"/>
</dbReference>
<dbReference type="Pfam" id="PF22907">
    <property type="entry name" value="Ams1-like_1st"/>
    <property type="match status" value="1"/>
</dbReference>
<proteinExistence type="inferred from homology"/>
<organism evidence="6 7">
    <name type="scientific">Candidatus Merdivicinus excrementipullorum</name>
    <dbReference type="NCBI Taxonomy" id="2840867"/>
    <lineage>
        <taxon>Bacteria</taxon>
        <taxon>Bacillati</taxon>
        <taxon>Bacillota</taxon>
        <taxon>Clostridia</taxon>
        <taxon>Eubacteriales</taxon>
        <taxon>Oscillospiraceae</taxon>
        <taxon>Oscillospiraceae incertae sedis</taxon>
        <taxon>Candidatus Merdivicinus</taxon>
    </lineage>
</organism>
<dbReference type="Gene3D" id="2.70.98.30">
    <property type="entry name" value="Golgi alpha-mannosidase II, domain 4"/>
    <property type="match status" value="1"/>
</dbReference>
<dbReference type="InterPro" id="IPR011682">
    <property type="entry name" value="Glyco_hydro_38_C"/>
</dbReference>
<sequence length="1061" mass="120560">MKFSKDSIFRRKLEAISDAVLEDVLLMPDWQSRSAMFLGKDGYTGETEDGVFHVGDTWECRDDFTRWFTASVTVPESFAGKPLALNLEFGGEGIVRVNGKIISAITSYLEPRDATRTRVVLSESAKAGETYQVEIEAHLNYMEFNRFRRKGGVSIRYTIRTAALVTINRAVESYYFDIKTALDGIHTLENPLEKVLKSGTQLPEEVVRFFESVSKEDFYAHKLREAALSSITCVDFDFDRETMLASIPKAAETFRAAMKDISSSTHGIIKFVGQAHIDTAWLWPIRESIRKSAKTLSNVCALMDQYPEFTFAFSQPQLFEFVKENYPELYERVKEKVKSGQFELVGNTWVEMDANIPSGESLVRQILYGRQYFLEEFGKCSDVFWMPDVFGYTWALPQIIKRSGMKYFFTSKLINNDDNRFPHSLFQWQGIDGTRIPAYLQRLNYNGRVSPETLRTLYQRYDQKPILDEALMTFGYGDGGGGPTYQMLETAKRLEHYPGLPRMELSTSESFFKDAEKVQEKLPVWNDEMYYEFHRGTYTSQARTKKNNRKSELLYRRAEMASVFSLKETGAEYPYADLLKGYKMLLTHQFHDIIPGSSIHSVYEDAQKNYSEILGNGIQLVSAAQQALCGNIAHPANTVVVFNYLSWQRSEPVTVPLPESMGSLSVRNDKGQEVPSRQYTEDGAQYLEFLAENVPPMGYASFVLVPGQAKEDARVSVSKTSMENEFYRVALDENGILTSVYDKLSEREVLAGPSNVLKIFEDKPGGETAWNIDIEYQNKEWSLEEAVSVEILEASPLKGALRVVRKFHNSTITQDIVLYADLDRIEFRTAVDWHEREKMLKAEFLPDILSSKAAYEIQFGAIERPTHENTSYDRTKFEVCGHKWADLSEGNYGVSLLNDCKYGYDIKENRMRLTLLRSPIDPDLTADQGYHTFCYAIRPHKGGWAAAGTVQAGYSLNVPLEAQFCPDAAAGSLPPEKSYFQVSKENVILDTVKAAEDGGGIILRLYESIGAKTRVSLESALPLAEAWECNLVEENERPAEMDGNAISFEMHPFEIKTFRLR</sequence>
<dbReference type="SMART" id="SM00872">
    <property type="entry name" value="Alpha-mann_mid"/>
    <property type="match status" value="1"/>
</dbReference>
<dbReference type="Gene3D" id="3.20.110.10">
    <property type="entry name" value="Glycoside hydrolase 38, N terminal domain"/>
    <property type="match status" value="1"/>
</dbReference>
<evidence type="ECO:0000256" key="3">
    <source>
        <dbReference type="ARBA" id="ARBA00022801"/>
    </source>
</evidence>
<dbReference type="SUPFAM" id="SSF88688">
    <property type="entry name" value="Families 57/38 glycoside transferase middle domain"/>
    <property type="match status" value="1"/>
</dbReference>
<dbReference type="FunFam" id="1.20.1270.50:FF:000004">
    <property type="entry name" value="alpha-mannosidase 2C1 isoform X1"/>
    <property type="match status" value="1"/>
</dbReference>
<evidence type="ECO:0000256" key="2">
    <source>
        <dbReference type="ARBA" id="ARBA00022723"/>
    </source>
</evidence>
<dbReference type="InterPro" id="IPR037094">
    <property type="entry name" value="Glyco_hydro_38_cen_sf"/>
</dbReference>
<dbReference type="Pfam" id="PF09261">
    <property type="entry name" value="Alpha-mann_mid"/>
    <property type="match status" value="1"/>
</dbReference>
<dbReference type="SUPFAM" id="SSF74650">
    <property type="entry name" value="Galactose mutarotase-like"/>
    <property type="match status" value="1"/>
</dbReference>
<keyword evidence="2" id="KW-0479">Metal-binding</keyword>
<dbReference type="InterPro" id="IPR011330">
    <property type="entry name" value="Glyco_hydro/deAcase_b/a-brl"/>
</dbReference>
<comment type="similarity">
    <text evidence="1">Belongs to the glycosyl hydrolase 38 family.</text>
</comment>
<dbReference type="Gene3D" id="1.20.1270.50">
    <property type="entry name" value="Glycoside hydrolase family 38, central domain"/>
    <property type="match status" value="1"/>
</dbReference>
<dbReference type="FunFam" id="3.20.110.10:FF:000002">
    <property type="entry name" value="alpha-mannosidase 2C1 isoform X1"/>
    <property type="match status" value="1"/>
</dbReference>
<dbReference type="Proteomes" id="UP000824002">
    <property type="component" value="Unassembled WGS sequence"/>
</dbReference>
<gene>
    <name evidence="6" type="ORF">IAB51_10840</name>
</gene>
<dbReference type="GO" id="GO:0004559">
    <property type="term" value="F:alpha-mannosidase activity"/>
    <property type="evidence" value="ECO:0007669"/>
    <property type="project" value="InterPro"/>
</dbReference>
<dbReference type="PANTHER" id="PTHR46017:SF1">
    <property type="entry name" value="ALPHA-MANNOSIDASE 2C1"/>
    <property type="match status" value="1"/>
</dbReference>
<evidence type="ECO:0000313" key="7">
    <source>
        <dbReference type="Proteomes" id="UP000824002"/>
    </source>
</evidence>
<reference evidence="6" key="1">
    <citation type="submission" date="2020-10" db="EMBL/GenBank/DDBJ databases">
        <authorList>
            <person name="Gilroy R."/>
        </authorList>
    </citation>
    <scope>NUCLEOTIDE SEQUENCE</scope>
    <source>
        <strain evidence="6">CHK199-13235</strain>
    </source>
</reference>
<dbReference type="AlphaFoldDB" id="A0A9D1FP53"/>
<comment type="caution">
    <text evidence="6">The sequence shown here is derived from an EMBL/GenBank/DDBJ whole genome shotgun (WGS) entry which is preliminary data.</text>
</comment>
<dbReference type="Pfam" id="PF01074">
    <property type="entry name" value="Glyco_hydro_38N"/>
    <property type="match status" value="1"/>
</dbReference>
<dbReference type="FunFam" id="2.70.98.30:FF:000010">
    <property type="entry name" value="Cytosolic alpha-mannosidase"/>
    <property type="match status" value="1"/>
</dbReference>